<dbReference type="Proteomes" id="UP001206483">
    <property type="component" value="Unassembled WGS sequence"/>
</dbReference>
<evidence type="ECO:0000259" key="2">
    <source>
        <dbReference type="Pfam" id="PF25967"/>
    </source>
</evidence>
<comment type="caution">
    <text evidence="3">The sequence shown here is derived from an EMBL/GenBank/DDBJ whole genome shotgun (WGS) entry which is preliminary data.</text>
</comment>
<dbReference type="Pfam" id="PF25967">
    <property type="entry name" value="RND-MFP_C"/>
    <property type="match status" value="1"/>
</dbReference>
<feature type="chain" id="PRO_5046429067" description="Multidrug resistance protein MdtA-like C-terminal permuted SH3 domain-containing protein" evidence="1">
    <location>
        <begin position="30"/>
        <end position="292"/>
    </location>
</feature>
<protein>
    <recommendedName>
        <fullName evidence="2">Multidrug resistance protein MdtA-like C-terminal permuted SH3 domain-containing protein</fullName>
    </recommendedName>
</protein>
<feature type="domain" description="Multidrug resistance protein MdtA-like C-terminal permuted SH3" evidence="2">
    <location>
        <begin position="227"/>
        <end position="280"/>
    </location>
</feature>
<evidence type="ECO:0000256" key="1">
    <source>
        <dbReference type="SAM" id="SignalP"/>
    </source>
</evidence>
<accession>A0ABT1IXT7</accession>
<gene>
    <name evidence="3" type="ORF">FHR36_003103</name>
</gene>
<dbReference type="PANTHER" id="PTHR30469">
    <property type="entry name" value="MULTIDRUG RESISTANCE PROTEIN MDTA"/>
    <property type="match status" value="1"/>
</dbReference>
<sequence>MNAVSRRTRLLLAAAAVAAGAAATAWAPAAGPQAAAGRPARAAAGGDTTEVVRGDVTQIVTLDATIAPLPLLTVGAAGSGPVRHADLAAGTAVRAGQELFRTGSAAATAPVGATLTRWLVPDGAEVAAGVPVAELSYPGFGATAVLPPEAAYRILGGTLTARALITSGPGPFDCPIVQAPARAGGDQAQPAGAPGGAAVVCAVPADVRVFDGLTGTVAVRSAEATGVLLLPKAAVAGSAQRGEVTVVAPDGARQVREVGLGISDGSRVEITSGLAEHDRVAATAPALTARLP</sequence>
<evidence type="ECO:0000313" key="4">
    <source>
        <dbReference type="Proteomes" id="UP001206483"/>
    </source>
</evidence>
<reference evidence="3 4" key="1">
    <citation type="submission" date="2022-06" db="EMBL/GenBank/DDBJ databases">
        <title>Sequencing the genomes of 1000 actinobacteria strains.</title>
        <authorList>
            <person name="Klenk H.-P."/>
        </authorList>
    </citation>
    <scope>NUCLEOTIDE SEQUENCE [LARGE SCALE GENOMIC DNA]</scope>
    <source>
        <strain evidence="3 4">DSM 41656</strain>
    </source>
</reference>
<organism evidence="3 4">
    <name type="scientific">Kitasatospora paracochleata</name>
    <dbReference type="NCBI Taxonomy" id="58354"/>
    <lineage>
        <taxon>Bacteria</taxon>
        <taxon>Bacillati</taxon>
        <taxon>Actinomycetota</taxon>
        <taxon>Actinomycetes</taxon>
        <taxon>Kitasatosporales</taxon>
        <taxon>Streptomycetaceae</taxon>
        <taxon>Kitasatospora</taxon>
    </lineage>
</organism>
<evidence type="ECO:0000313" key="3">
    <source>
        <dbReference type="EMBL" id="MCP2309970.1"/>
    </source>
</evidence>
<keyword evidence="1" id="KW-0732">Signal</keyword>
<dbReference type="PROSITE" id="PS51318">
    <property type="entry name" value="TAT"/>
    <property type="match status" value="1"/>
</dbReference>
<dbReference type="Gene3D" id="2.40.420.20">
    <property type="match status" value="1"/>
</dbReference>
<name>A0ABT1IXT7_9ACTN</name>
<dbReference type="RefSeq" id="WP_253797731.1">
    <property type="nucleotide sequence ID" value="NZ_JAMZDX010000003.1"/>
</dbReference>
<dbReference type="InterPro" id="IPR006311">
    <property type="entry name" value="TAT_signal"/>
</dbReference>
<feature type="signal peptide" evidence="1">
    <location>
        <begin position="1"/>
        <end position="29"/>
    </location>
</feature>
<keyword evidence="4" id="KW-1185">Reference proteome</keyword>
<dbReference type="EMBL" id="JAMZDX010000003">
    <property type="protein sequence ID" value="MCP2309970.1"/>
    <property type="molecule type" value="Genomic_DNA"/>
</dbReference>
<proteinExistence type="predicted"/>
<dbReference type="InterPro" id="IPR058627">
    <property type="entry name" value="MdtA-like_C"/>
</dbReference>